<organism evidence="2 4">
    <name type="scientific">Vanilla planifolia</name>
    <name type="common">Vanilla</name>
    <dbReference type="NCBI Taxonomy" id="51239"/>
    <lineage>
        <taxon>Eukaryota</taxon>
        <taxon>Viridiplantae</taxon>
        <taxon>Streptophyta</taxon>
        <taxon>Embryophyta</taxon>
        <taxon>Tracheophyta</taxon>
        <taxon>Spermatophyta</taxon>
        <taxon>Magnoliopsida</taxon>
        <taxon>Liliopsida</taxon>
        <taxon>Asparagales</taxon>
        <taxon>Orchidaceae</taxon>
        <taxon>Vanilloideae</taxon>
        <taxon>Vanilleae</taxon>
        <taxon>Vanilla</taxon>
    </lineage>
</organism>
<protein>
    <submittedName>
        <fullName evidence="2">Uncharacterized protein</fullName>
    </submittedName>
</protein>
<evidence type="ECO:0000313" key="1">
    <source>
        <dbReference type="EMBL" id="KAG0469742.1"/>
    </source>
</evidence>
<name>A0A835URC2_VANPL</name>
<dbReference type="AlphaFoldDB" id="A0A835URC2"/>
<evidence type="ECO:0000313" key="4">
    <source>
        <dbReference type="Proteomes" id="UP000639772"/>
    </source>
</evidence>
<dbReference type="Proteomes" id="UP000636800">
    <property type="component" value="Unassembled WGS sequence"/>
</dbReference>
<keyword evidence="3" id="KW-1185">Reference proteome</keyword>
<accession>A0A835URC2</accession>
<proteinExistence type="predicted"/>
<evidence type="ECO:0000313" key="3">
    <source>
        <dbReference type="Proteomes" id="UP000636800"/>
    </source>
</evidence>
<comment type="caution">
    <text evidence="2">The sequence shown here is derived from an EMBL/GenBank/DDBJ whole genome shotgun (WGS) entry which is preliminary data.</text>
</comment>
<dbReference type="EMBL" id="JADCNM010000008">
    <property type="protein sequence ID" value="KAG0471083.1"/>
    <property type="molecule type" value="Genomic_DNA"/>
</dbReference>
<sequence length="197" mass="22751">MRRRAFNLRHYFLASERPHRRRFSHPPPIRLHDPVTRPSISGLLSRQTCPEYARPWLPTEAGNLQHCSLVREIPQTDGIPSMKRNPNHSALADGLRTGHKVLPQRGQCLCFERSLGGGRSRRLLPVERSGRNFWQKSHRQGKEVMDAATMMGTDLEETHRRDFGRDVYRGVDRVVAVNDRGRIETNKEFLVKAAGWR</sequence>
<reference evidence="3 4" key="1">
    <citation type="journal article" date="2020" name="Nat. Food">
        <title>A phased Vanilla planifolia genome enables genetic improvement of flavour and production.</title>
        <authorList>
            <person name="Hasing T."/>
            <person name="Tang H."/>
            <person name="Brym M."/>
            <person name="Khazi F."/>
            <person name="Huang T."/>
            <person name="Chambers A.H."/>
        </authorList>
    </citation>
    <scope>NUCLEOTIDE SEQUENCE [LARGE SCALE GENOMIC DNA]</scope>
    <source>
        <tissue evidence="2">Leaf</tissue>
    </source>
</reference>
<evidence type="ECO:0000313" key="2">
    <source>
        <dbReference type="EMBL" id="KAG0471083.1"/>
    </source>
</evidence>
<dbReference type="Proteomes" id="UP000639772">
    <property type="component" value="Unassembled WGS sequence"/>
</dbReference>
<gene>
    <name evidence="2" type="ORF">HPP92_015629</name>
    <name evidence="1" type="ORF">HPP92_016442</name>
</gene>
<dbReference type="EMBL" id="JADCNL010000008">
    <property type="protein sequence ID" value="KAG0469742.1"/>
    <property type="molecule type" value="Genomic_DNA"/>
</dbReference>